<dbReference type="InterPro" id="IPR002641">
    <property type="entry name" value="PNPLA_dom"/>
</dbReference>
<dbReference type="SUPFAM" id="SSF52151">
    <property type="entry name" value="FabD/lysophospholipase-like"/>
    <property type="match status" value="1"/>
</dbReference>
<feature type="short sequence motif" description="DGA/G" evidence="4">
    <location>
        <begin position="172"/>
        <end position="174"/>
    </location>
</feature>
<proteinExistence type="predicted"/>
<dbReference type="PROSITE" id="PS51635">
    <property type="entry name" value="PNPLA"/>
    <property type="match status" value="1"/>
</dbReference>
<keyword evidence="2 4" id="KW-0442">Lipid degradation</keyword>
<dbReference type="GO" id="GO:0016787">
    <property type="term" value="F:hydrolase activity"/>
    <property type="evidence" value="ECO:0007669"/>
    <property type="project" value="UniProtKB-UniRule"/>
</dbReference>
<evidence type="ECO:0000256" key="4">
    <source>
        <dbReference type="PROSITE-ProRule" id="PRU01161"/>
    </source>
</evidence>
<reference evidence="6 7" key="1">
    <citation type="submission" date="2018-12" db="EMBL/GenBank/DDBJ databases">
        <authorList>
            <consortium name="Pathogen Informatics"/>
        </authorList>
    </citation>
    <scope>NUCLEOTIDE SEQUENCE [LARGE SCALE GENOMIC DNA]</scope>
    <source>
        <strain evidence="6 7">NCTC13079</strain>
    </source>
</reference>
<gene>
    <name evidence="6" type="ORF">NCTC13079_00335</name>
</gene>
<sequence length="373" mass="42154">MPYGLVLEGGGAKGSYQLGSYMALQEENKDIRLVVGTSMGALNGAFVVQGNTDVLVKVWSMSTFDESRDLMESLAVWRGNIYDPIQLARTARAASRMDIRPLRELIHRHIDEDTIRAAEVDYGLVVYSLTEGKTKFLYLDDIPRGQLGKYILASCCYPVFSPIKIDGNLYVDGGIGNNLPYEMVLARGLDPIILRTNPPKAEDRFPEGATVIGPDRPVADTMHFNPILAPDRMRTGYRHAKRILGGYDGLDYTFFPIDEAEAMQRLSELFFFRKEDFRYLVAEKGSLERGIVETLWPQLARSLALPEAYSYKQLYLALIEARAQQLHFDPDRIYHADGLIREMEEKEGISPRVETVLERVLHLLFRGKRVAIG</sequence>
<accession>A0A448V087</accession>
<dbReference type="InterPro" id="IPR050301">
    <property type="entry name" value="NTE"/>
</dbReference>
<evidence type="ECO:0000313" key="6">
    <source>
        <dbReference type="EMBL" id="VEJ34809.1"/>
    </source>
</evidence>
<dbReference type="Proteomes" id="UP000269544">
    <property type="component" value="Chromosome"/>
</dbReference>
<evidence type="ECO:0000259" key="5">
    <source>
        <dbReference type="PROSITE" id="PS51635"/>
    </source>
</evidence>
<dbReference type="EMBL" id="LR134523">
    <property type="protein sequence ID" value="VEJ34809.1"/>
    <property type="molecule type" value="Genomic_DNA"/>
</dbReference>
<feature type="short sequence motif" description="GXSXG" evidence="4">
    <location>
        <begin position="36"/>
        <end position="40"/>
    </location>
</feature>
<evidence type="ECO:0000256" key="1">
    <source>
        <dbReference type="ARBA" id="ARBA00022801"/>
    </source>
</evidence>
<keyword evidence="3 4" id="KW-0443">Lipid metabolism</keyword>
<protein>
    <submittedName>
        <fullName evidence="6">Patatin-like phospholipase</fullName>
    </submittedName>
</protein>
<keyword evidence="1 4" id="KW-0378">Hydrolase</keyword>
<dbReference type="InterPro" id="IPR016035">
    <property type="entry name" value="Acyl_Trfase/lysoPLipase"/>
</dbReference>
<dbReference type="KEGG" id="piv:NCTC13079_00335"/>
<dbReference type="PANTHER" id="PTHR14226">
    <property type="entry name" value="NEUROPATHY TARGET ESTERASE/SWISS CHEESE D.MELANOGASTER"/>
    <property type="match status" value="1"/>
</dbReference>
<dbReference type="PANTHER" id="PTHR14226:SF57">
    <property type="entry name" value="BLR7027 PROTEIN"/>
    <property type="match status" value="1"/>
</dbReference>
<feature type="short sequence motif" description="GXGXXG" evidence="4">
    <location>
        <begin position="9"/>
        <end position="14"/>
    </location>
</feature>
<name>A0A448V087_9FIRM</name>
<dbReference type="Pfam" id="PF01734">
    <property type="entry name" value="Patatin"/>
    <property type="match status" value="1"/>
</dbReference>
<dbReference type="AlphaFoldDB" id="A0A448V087"/>
<keyword evidence="7" id="KW-1185">Reference proteome</keyword>
<feature type="domain" description="PNPLA" evidence="5">
    <location>
        <begin position="5"/>
        <end position="185"/>
    </location>
</feature>
<dbReference type="RefSeq" id="WP_126464796.1">
    <property type="nucleotide sequence ID" value="NZ_LR134523.1"/>
</dbReference>
<evidence type="ECO:0000313" key="7">
    <source>
        <dbReference type="Proteomes" id="UP000269544"/>
    </source>
</evidence>
<dbReference type="CDD" id="cd07209">
    <property type="entry name" value="Pat_hypo_Ecoli_Z1214_like"/>
    <property type="match status" value="1"/>
</dbReference>
<dbReference type="GO" id="GO:0016042">
    <property type="term" value="P:lipid catabolic process"/>
    <property type="evidence" value="ECO:0007669"/>
    <property type="project" value="UniProtKB-UniRule"/>
</dbReference>
<feature type="active site" description="Proton acceptor" evidence="4">
    <location>
        <position position="172"/>
    </location>
</feature>
<organism evidence="6 7">
    <name type="scientific">Aedoeadaptatus ivorii</name>
    <dbReference type="NCBI Taxonomy" id="54006"/>
    <lineage>
        <taxon>Bacteria</taxon>
        <taxon>Bacillati</taxon>
        <taxon>Bacillota</taxon>
        <taxon>Tissierellia</taxon>
        <taxon>Tissierellales</taxon>
        <taxon>Peptoniphilaceae</taxon>
        <taxon>Aedoeadaptatus</taxon>
    </lineage>
</organism>
<dbReference type="OrthoDB" id="9770965at2"/>
<evidence type="ECO:0000256" key="2">
    <source>
        <dbReference type="ARBA" id="ARBA00022963"/>
    </source>
</evidence>
<evidence type="ECO:0000256" key="3">
    <source>
        <dbReference type="ARBA" id="ARBA00023098"/>
    </source>
</evidence>
<dbReference type="Gene3D" id="3.40.1090.10">
    <property type="entry name" value="Cytosolic phospholipase A2 catalytic domain"/>
    <property type="match status" value="2"/>
</dbReference>
<feature type="active site" description="Nucleophile" evidence="4">
    <location>
        <position position="38"/>
    </location>
</feature>